<dbReference type="Proteomes" id="UP000799770">
    <property type="component" value="Unassembled WGS sequence"/>
</dbReference>
<evidence type="ECO:0000313" key="2">
    <source>
        <dbReference type="Proteomes" id="UP000799770"/>
    </source>
</evidence>
<dbReference type="OrthoDB" id="6365676at2759"/>
<keyword evidence="2" id="KW-1185">Reference proteome</keyword>
<name>A0A6A5Z5W1_9PLEO</name>
<dbReference type="EMBL" id="ML977324">
    <property type="protein sequence ID" value="KAF2114859.1"/>
    <property type="molecule type" value="Genomic_DNA"/>
</dbReference>
<protein>
    <recommendedName>
        <fullName evidence="3">F-box domain-containing protein</fullName>
    </recommendedName>
</protein>
<dbReference type="AlphaFoldDB" id="A0A6A5Z5W1"/>
<proteinExistence type="predicted"/>
<accession>A0A6A5Z5W1</accession>
<gene>
    <name evidence="1" type="ORF">BDV96DRAFT_646727</name>
</gene>
<evidence type="ECO:0008006" key="3">
    <source>
        <dbReference type="Google" id="ProtNLM"/>
    </source>
</evidence>
<reference evidence="1" key="1">
    <citation type="journal article" date="2020" name="Stud. Mycol.">
        <title>101 Dothideomycetes genomes: a test case for predicting lifestyles and emergence of pathogens.</title>
        <authorList>
            <person name="Haridas S."/>
            <person name="Albert R."/>
            <person name="Binder M."/>
            <person name="Bloem J."/>
            <person name="Labutti K."/>
            <person name="Salamov A."/>
            <person name="Andreopoulos B."/>
            <person name="Baker S."/>
            <person name="Barry K."/>
            <person name="Bills G."/>
            <person name="Bluhm B."/>
            <person name="Cannon C."/>
            <person name="Castanera R."/>
            <person name="Culley D."/>
            <person name="Daum C."/>
            <person name="Ezra D."/>
            <person name="Gonzalez J."/>
            <person name="Henrissat B."/>
            <person name="Kuo A."/>
            <person name="Liang C."/>
            <person name="Lipzen A."/>
            <person name="Lutzoni F."/>
            <person name="Magnuson J."/>
            <person name="Mondo S."/>
            <person name="Nolan M."/>
            <person name="Ohm R."/>
            <person name="Pangilinan J."/>
            <person name="Park H.-J."/>
            <person name="Ramirez L."/>
            <person name="Alfaro M."/>
            <person name="Sun H."/>
            <person name="Tritt A."/>
            <person name="Yoshinaga Y."/>
            <person name="Zwiers L.-H."/>
            <person name="Turgeon B."/>
            <person name="Goodwin S."/>
            <person name="Spatafora J."/>
            <person name="Crous P."/>
            <person name="Grigoriev I."/>
        </authorList>
    </citation>
    <scope>NUCLEOTIDE SEQUENCE</scope>
    <source>
        <strain evidence="1">CBS 627.86</strain>
    </source>
</reference>
<organism evidence="1 2">
    <name type="scientific">Lophiotrema nucula</name>
    <dbReference type="NCBI Taxonomy" id="690887"/>
    <lineage>
        <taxon>Eukaryota</taxon>
        <taxon>Fungi</taxon>
        <taxon>Dikarya</taxon>
        <taxon>Ascomycota</taxon>
        <taxon>Pezizomycotina</taxon>
        <taxon>Dothideomycetes</taxon>
        <taxon>Pleosporomycetidae</taxon>
        <taxon>Pleosporales</taxon>
        <taxon>Lophiotremataceae</taxon>
        <taxon>Lophiotrema</taxon>
    </lineage>
</organism>
<evidence type="ECO:0000313" key="1">
    <source>
        <dbReference type="EMBL" id="KAF2114859.1"/>
    </source>
</evidence>
<sequence>METSLRLPIELVLHVITCCLPGKDEILPPDHATTKTLVSFTLVCKETRRLATRYLREHCVYLNDDRRLRALLLLMPERPDLRKIHQLFLAPFDVDGSIDDQPTAIWVKELFNFTCLSLRRLVMDIPLRSVRPENDHLDVRRIMAEGFQRLESLEEFVSVQDELYLEAPHLGLDVPLWRGWPKLRRLALYNVDADDAFWAFVAAMPALETLVLTRADSLRDCNMKEEYRGNTDRPLKVLLVNIEDDQVRFGNMIRFNWDIVDEERKMTIMLYNVPGIYARVHPIEGCQRFVKAAAADGTLWDLQGEIVQHLPKIPHPNVAELP</sequence>